<comment type="subcellular location">
    <subcellularLocation>
        <location evidence="11">Zymogen granule</location>
    </subcellularLocation>
</comment>
<feature type="binding site" evidence="12">
    <location>
        <position position="410"/>
    </location>
    <ligand>
        <name>Zn(2+)</name>
        <dbReference type="ChEBI" id="CHEBI:29105"/>
        <note>catalytic</note>
    </ligand>
</feature>
<keyword evidence="5 12" id="KW-0862">Zinc</keyword>
<dbReference type="InterPro" id="IPR006026">
    <property type="entry name" value="Peptidase_Metallo"/>
</dbReference>
<dbReference type="InterPro" id="IPR024079">
    <property type="entry name" value="MetalloPept_cat_dom_sf"/>
</dbReference>
<evidence type="ECO:0000256" key="10">
    <source>
        <dbReference type="ARBA" id="ARBA00023329"/>
    </source>
</evidence>
<evidence type="ECO:0000259" key="14">
    <source>
        <dbReference type="PROSITE" id="PS50951"/>
    </source>
</evidence>
<dbReference type="Gene3D" id="3.40.390.10">
    <property type="entry name" value="Collagenase (Catalytic Domain)"/>
    <property type="match status" value="1"/>
</dbReference>
<name>A0A9Q0EK95_9TELE</name>
<dbReference type="CDD" id="cd04283">
    <property type="entry name" value="ZnMc_hatching_enzyme"/>
    <property type="match status" value="1"/>
</dbReference>
<comment type="cofactor">
    <cofactor evidence="12 13">
        <name>Zn(2+)</name>
        <dbReference type="ChEBI" id="CHEBI:29105"/>
    </cofactor>
    <text evidence="12 13">Binds 1 zinc ion per subunit.</text>
</comment>
<dbReference type="Gene3D" id="3.10.20.90">
    <property type="entry name" value="Phosphatidylinositol 3-kinase Catalytic Subunit, Chain A, domain 1"/>
    <property type="match status" value="1"/>
</dbReference>
<keyword evidence="1 12" id="KW-0645">Protease</keyword>
<dbReference type="SUPFAM" id="SSF55486">
    <property type="entry name" value="Metalloproteases ('zincins'), catalytic domain"/>
    <property type="match status" value="1"/>
</dbReference>
<dbReference type="PROSITE" id="PS51864">
    <property type="entry name" value="ASTACIN"/>
    <property type="match status" value="1"/>
</dbReference>
<dbReference type="EMBL" id="JANIIK010000043">
    <property type="protein sequence ID" value="KAJ3606017.1"/>
    <property type="molecule type" value="Genomic_DNA"/>
</dbReference>
<dbReference type="PRINTS" id="PR00480">
    <property type="entry name" value="ASTACIN"/>
</dbReference>
<dbReference type="InterPro" id="IPR034039">
    <property type="entry name" value="ZnMP_hatching_enz"/>
</dbReference>
<organism evidence="16 17">
    <name type="scientific">Muraenolepis orangiensis</name>
    <name type="common">Patagonian moray cod</name>
    <dbReference type="NCBI Taxonomy" id="630683"/>
    <lineage>
        <taxon>Eukaryota</taxon>
        <taxon>Metazoa</taxon>
        <taxon>Chordata</taxon>
        <taxon>Craniata</taxon>
        <taxon>Vertebrata</taxon>
        <taxon>Euteleostomi</taxon>
        <taxon>Actinopterygii</taxon>
        <taxon>Neopterygii</taxon>
        <taxon>Teleostei</taxon>
        <taxon>Neoteleostei</taxon>
        <taxon>Acanthomorphata</taxon>
        <taxon>Zeiogadaria</taxon>
        <taxon>Gadariae</taxon>
        <taxon>Gadiformes</taxon>
        <taxon>Muraenolepidoidei</taxon>
        <taxon>Muraenolepididae</taxon>
        <taxon>Muraenolepis</taxon>
    </lineage>
</organism>
<keyword evidence="17" id="KW-1185">Reference proteome</keyword>
<keyword evidence="2 12" id="KW-0479">Metal-binding</keyword>
<dbReference type="OrthoDB" id="9976881at2759"/>
<dbReference type="EC" id="3.4.24.-" evidence="13"/>
<evidence type="ECO:0000256" key="4">
    <source>
        <dbReference type="ARBA" id="ARBA00022801"/>
    </source>
</evidence>
<keyword evidence="6 12" id="KW-0482">Metalloprotease</keyword>
<comment type="caution">
    <text evidence="16">The sequence shown here is derived from an EMBL/GenBank/DDBJ whole genome shotgun (WGS) entry which is preliminary data.</text>
</comment>
<evidence type="ECO:0000256" key="1">
    <source>
        <dbReference type="ARBA" id="ARBA00022670"/>
    </source>
</evidence>
<sequence length="510" mass="58871">MYRDCRGSSCIMTVGRGFLAQFITLLKTYNGYLKENTQHHLCYCQDNEGGVALEGFLNISWGVHRPIRLKIQDDKQTIPFASLMSPDPGQLISPLDNKSGMTRWGEYSNLHHIDEMSEMSPEVDLDSHQPAGPRIYESTTLKHEKPKPLVLEVESNLFRCMSDASLVKRRRGRSKSAAQRELEKQHRFSINGHYYNYKIENDPQDFALYCLHQTGEKKKLIGRDQPLWERFLHGPSEDIMKVFLMETDEQEVSNDVAQYLNLELPILEQVLLKITEAENREVHTVITKYRHQHSVMSHMLSSQTPPIETSRNALKCSSDHCRWGKSSSGLVEVPYIIDDYFYGSEKLQIRQAMEDFHKKTCIRFVPHSGQTDYLNIISKLGCWSGMGRAGGRQDLSLSVQGCMHRGVIQHEILHALGFYHEHTRSDRDRHVRINWDNVPEGSKYNFMKSDTNNLDTPYDYTSVMHYSRTAFSSRFDEDTITPVPDPSVEVGQRGQMSRIDILRINKLYKC</sequence>
<keyword evidence="7" id="KW-0865">Zymogen</keyword>
<dbReference type="FunFam" id="3.40.390.10:FF:000040">
    <property type="entry name" value="Metalloendopeptidase"/>
    <property type="match status" value="1"/>
</dbReference>
<evidence type="ECO:0000256" key="12">
    <source>
        <dbReference type="PROSITE-ProRule" id="PRU01211"/>
    </source>
</evidence>
<dbReference type="AlphaFoldDB" id="A0A9Q0EK95"/>
<evidence type="ECO:0000256" key="8">
    <source>
        <dbReference type="ARBA" id="ARBA00023157"/>
    </source>
</evidence>
<dbReference type="PROSITE" id="PS50951">
    <property type="entry name" value="SARAH"/>
    <property type="match status" value="1"/>
</dbReference>
<dbReference type="GO" id="GO:0006508">
    <property type="term" value="P:proteolysis"/>
    <property type="evidence" value="ECO:0007669"/>
    <property type="project" value="UniProtKB-KW"/>
</dbReference>
<dbReference type="PANTHER" id="PTHR10127">
    <property type="entry name" value="DISCOIDIN, CUB, EGF, LAMININ , AND ZINC METALLOPROTEASE DOMAIN CONTAINING"/>
    <property type="match status" value="1"/>
</dbReference>
<keyword evidence="4 12" id="KW-0378">Hydrolase</keyword>
<evidence type="ECO:0000256" key="9">
    <source>
        <dbReference type="ARBA" id="ARBA00023180"/>
    </source>
</evidence>
<evidence type="ECO:0000256" key="7">
    <source>
        <dbReference type="ARBA" id="ARBA00023145"/>
    </source>
</evidence>
<evidence type="ECO:0000256" key="11">
    <source>
        <dbReference type="ARBA" id="ARBA00024324"/>
    </source>
</evidence>
<evidence type="ECO:0000313" key="16">
    <source>
        <dbReference type="EMBL" id="KAJ3606017.1"/>
    </source>
</evidence>
<feature type="domain" description="SARAH" evidence="14">
    <location>
        <begin position="256"/>
        <end position="303"/>
    </location>
</feature>
<feature type="binding site" evidence="12">
    <location>
        <position position="420"/>
    </location>
    <ligand>
        <name>Zn(2+)</name>
        <dbReference type="ChEBI" id="CHEBI:29105"/>
        <note>catalytic</note>
    </ligand>
</feature>
<evidence type="ECO:0000256" key="13">
    <source>
        <dbReference type="RuleBase" id="RU361183"/>
    </source>
</evidence>
<evidence type="ECO:0000256" key="3">
    <source>
        <dbReference type="ARBA" id="ARBA00022729"/>
    </source>
</evidence>
<proteinExistence type="predicted"/>
<evidence type="ECO:0000256" key="5">
    <source>
        <dbReference type="ARBA" id="ARBA00022833"/>
    </source>
</evidence>
<accession>A0A9Q0EK95</accession>
<keyword evidence="10" id="KW-0968">Cytoplasmic vesicle</keyword>
<keyword evidence="3" id="KW-0732">Signal</keyword>
<dbReference type="GO" id="GO:0042588">
    <property type="term" value="C:zymogen granule"/>
    <property type="evidence" value="ECO:0007669"/>
    <property type="project" value="UniProtKB-SubCell"/>
</dbReference>
<gene>
    <name evidence="16" type="ORF">NHX12_028060</name>
</gene>
<protein>
    <recommendedName>
        <fullName evidence="13">Metalloendopeptidase</fullName>
        <ecNumber evidence="13">3.4.24.-</ecNumber>
    </recommendedName>
</protein>
<evidence type="ECO:0000313" key="17">
    <source>
        <dbReference type="Proteomes" id="UP001148018"/>
    </source>
</evidence>
<evidence type="ECO:0000259" key="15">
    <source>
        <dbReference type="PROSITE" id="PS51864"/>
    </source>
</evidence>
<dbReference type="CDD" id="cd21895">
    <property type="entry name" value="SARAH_RASSF6"/>
    <property type="match status" value="1"/>
</dbReference>
<dbReference type="PANTHER" id="PTHR10127:SF839">
    <property type="entry name" value="HATCHING ENZYME 1.2-RELATED"/>
    <property type="match status" value="1"/>
</dbReference>
<dbReference type="GO" id="GO:0007165">
    <property type="term" value="P:signal transduction"/>
    <property type="evidence" value="ECO:0007669"/>
    <property type="project" value="InterPro"/>
</dbReference>
<feature type="active site" evidence="12">
    <location>
        <position position="411"/>
    </location>
</feature>
<feature type="domain" description="Peptidase M12A" evidence="15">
    <location>
        <begin position="312"/>
        <end position="510"/>
    </location>
</feature>
<dbReference type="InterPro" id="IPR011524">
    <property type="entry name" value="SARAH_dom"/>
</dbReference>
<dbReference type="Pfam" id="PF16517">
    <property type="entry name" value="Nore1-SARAH"/>
    <property type="match status" value="1"/>
</dbReference>
<dbReference type="GO" id="GO:0008270">
    <property type="term" value="F:zinc ion binding"/>
    <property type="evidence" value="ECO:0007669"/>
    <property type="project" value="UniProtKB-UniRule"/>
</dbReference>
<dbReference type="Pfam" id="PF01400">
    <property type="entry name" value="Astacin"/>
    <property type="match status" value="1"/>
</dbReference>
<reference evidence="16" key="1">
    <citation type="submission" date="2022-07" db="EMBL/GenBank/DDBJ databases">
        <title>Chromosome-level genome of Muraenolepis orangiensis.</title>
        <authorList>
            <person name="Kim J."/>
        </authorList>
    </citation>
    <scope>NUCLEOTIDE SEQUENCE</scope>
    <source>
        <strain evidence="16">KU_S4_2022</strain>
        <tissue evidence="16">Muscle</tissue>
    </source>
</reference>
<dbReference type="Proteomes" id="UP001148018">
    <property type="component" value="Unassembled WGS sequence"/>
</dbReference>
<keyword evidence="9" id="KW-0325">Glycoprotein</keyword>
<evidence type="ECO:0000256" key="6">
    <source>
        <dbReference type="ARBA" id="ARBA00023049"/>
    </source>
</evidence>
<evidence type="ECO:0000256" key="2">
    <source>
        <dbReference type="ARBA" id="ARBA00022723"/>
    </source>
</evidence>
<dbReference type="InterPro" id="IPR049787">
    <property type="entry name" value="SARAH_RASSF6"/>
</dbReference>
<dbReference type="GO" id="GO:0004222">
    <property type="term" value="F:metalloendopeptidase activity"/>
    <property type="evidence" value="ECO:0007669"/>
    <property type="project" value="UniProtKB-UniRule"/>
</dbReference>
<feature type="binding site" evidence="12">
    <location>
        <position position="414"/>
    </location>
    <ligand>
        <name>Zn(2+)</name>
        <dbReference type="ChEBI" id="CHEBI:29105"/>
        <note>catalytic</note>
    </ligand>
</feature>
<dbReference type="SMART" id="SM00235">
    <property type="entry name" value="ZnMc"/>
    <property type="match status" value="1"/>
</dbReference>
<dbReference type="InterPro" id="IPR001506">
    <property type="entry name" value="Peptidase_M12A"/>
</dbReference>
<comment type="caution">
    <text evidence="12">Lacks conserved residue(s) required for the propagation of feature annotation.</text>
</comment>
<keyword evidence="8" id="KW-1015">Disulfide bond</keyword>